<organism evidence="12 13">
    <name type="scientific">Theobroma cacao</name>
    <name type="common">Cacao</name>
    <name type="synonym">Cocoa</name>
    <dbReference type="NCBI Taxonomy" id="3641"/>
    <lineage>
        <taxon>Eukaryota</taxon>
        <taxon>Viridiplantae</taxon>
        <taxon>Streptophyta</taxon>
        <taxon>Embryophyta</taxon>
        <taxon>Tracheophyta</taxon>
        <taxon>Spermatophyta</taxon>
        <taxon>Magnoliopsida</taxon>
        <taxon>eudicotyledons</taxon>
        <taxon>Gunneridae</taxon>
        <taxon>Pentapetalae</taxon>
        <taxon>rosids</taxon>
        <taxon>malvids</taxon>
        <taxon>Malvales</taxon>
        <taxon>Malvaceae</taxon>
        <taxon>Byttnerioideae</taxon>
        <taxon>Theobroma</taxon>
    </lineage>
</organism>
<dbReference type="PRINTS" id="PR00927">
    <property type="entry name" value="ADPTRNSLCASE"/>
</dbReference>
<evidence type="ECO:0000256" key="7">
    <source>
        <dbReference type="ARBA" id="ARBA00023136"/>
    </source>
</evidence>
<dbReference type="InterPro" id="IPR018108">
    <property type="entry name" value="MCP_transmembrane"/>
</dbReference>
<sequence length="438" mass="48969">MEMGKNKSEKFSMDFVMAGMAAIVSKSTAAPIERVKLLLQNQGEMIKRGQLHQPYNGVGDCFKRVLRDEGLFSFWRGNQANVIRYFPTQFAFAFPSIELSLSNIQRTSKPVKRTSFCICLAFSHLSVVFHLSLHSHHFPPKGEDLIQGLLEKWSWRLGFTMEPEHQKEKENDGKKVWSCDTQEKVGAAMVKIVRGEKQKEDGVVSSGWCMLAFNFAFKGYFKSIFGHSKEKDGYMMWFAGNVASGSAAGATTSLFLYHLDYARTRLGTDAKGCSINGQHKFNGLFDVYRKTLSSDGIVGLYRGFGASIMGITLYRGMYFGIYDTIKPIILVGPLEGNFLASFFLGWSITTVSGVCAYPFDTVRRRMMLTSGQSIKYRSSMHAFREIVHLEGFTALFRGVTANMLLGVAGAGVLAGYDQLHRLASRQGYSFESYQGALK</sequence>
<evidence type="ECO:0000256" key="4">
    <source>
        <dbReference type="ARBA" id="ARBA00022692"/>
    </source>
</evidence>
<dbReference type="PANTHER" id="PTHR45635:SF8">
    <property type="entry name" value="ADP,ATP CARRIER PROTEIN ER-ANT1"/>
    <property type="match status" value="1"/>
</dbReference>
<evidence type="ECO:0000256" key="9">
    <source>
        <dbReference type="PROSITE-ProRule" id="PRU00282"/>
    </source>
</evidence>
<protein>
    <recommendedName>
        <fullName evidence="11">ADP/ATP translocase</fullName>
    </recommendedName>
    <alternativeName>
        <fullName evidence="11">ADP,ATP carrier protein</fullName>
    </alternativeName>
</protein>
<accession>A0A061FY02</accession>
<keyword evidence="3 10" id="KW-0813">Transport</keyword>
<dbReference type="PRINTS" id="PR00926">
    <property type="entry name" value="MITOCARRIER"/>
</dbReference>
<evidence type="ECO:0000256" key="11">
    <source>
        <dbReference type="RuleBase" id="RU368008"/>
    </source>
</evidence>
<evidence type="ECO:0000256" key="10">
    <source>
        <dbReference type="RuleBase" id="RU000488"/>
    </source>
</evidence>
<feature type="transmembrane region" description="Helical" evidence="11">
    <location>
        <begin position="299"/>
        <end position="318"/>
    </location>
</feature>
<keyword evidence="4 9" id="KW-0812">Transmembrane</keyword>
<dbReference type="Gene3D" id="1.50.40.10">
    <property type="entry name" value="Mitochondrial carrier domain"/>
    <property type="match status" value="2"/>
</dbReference>
<evidence type="ECO:0000256" key="5">
    <source>
        <dbReference type="ARBA" id="ARBA00022737"/>
    </source>
</evidence>
<evidence type="ECO:0000256" key="2">
    <source>
        <dbReference type="ARBA" id="ARBA00006375"/>
    </source>
</evidence>
<dbReference type="Proteomes" id="UP000026915">
    <property type="component" value="Chromosome 3"/>
</dbReference>
<dbReference type="AlphaFoldDB" id="A0A061FY02"/>
<gene>
    <name evidence="12" type="ORF">TCM_014353</name>
</gene>
<evidence type="ECO:0000256" key="3">
    <source>
        <dbReference type="ARBA" id="ARBA00022448"/>
    </source>
</evidence>
<dbReference type="Gramene" id="EOY22141">
    <property type="protein sequence ID" value="EOY22141"/>
    <property type="gene ID" value="TCM_014353"/>
</dbReference>
<evidence type="ECO:0000256" key="1">
    <source>
        <dbReference type="ARBA" id="ARBA00004141"/>
    </source>
</evidence>
<evidence type="ECO:0000256" key="8">
    <source>
        <dbReference type="ARBA" id="ARBA00024143"/>
    </source>
</evidence>
<dbReference type="InterPro" id="IPR023395">
    <property type="entry name" value="MCP_dom_sf"/>
</dbReference>
<evidence type="ECO:0000313" key="12">
    <source>
        <dbReference type="EMBL" id="EOY22141.1"/>
    </source>
</evidence>
<comment type="subcellular location">
    <subcellularLocation>
        <location evidence="1 11">Membrane</location>
        <topology evidence="1 11">Multi-pass membrane protein</topology>
    </subcellularLocation>
</comment>
<dbReference type="FunCoup" id="A0A061FY02">
    <property type="interactions" value="1176"/>
</dbReference>
<dbReference type="Pfam" id="PF00153">
    <property type="entry name" value="Mito_carr"/>
    <property type="match status" value="3"/>
</dbReference>
<dbReference type="InterPro" id="IPR002067">
    <property type="entry name" value="MCP"/>
</dbReference>
<dbReference type="SUPFAM" id="SSF103506">
    <property type="entry name" value="Mitochondrial carrier"/>
    <property type="match status" value="2"/>
</dbReference>
<dbReference type="PANTHER" id="PTHR45635">
    <property type="entry name" value="ADP,ATP CARRIER PROTEIN 1-RELATED-RELATED"/>
    <property type="match status" value="1"/>
</dbReference>
<dbReference type="GO" id="GO:0005743">
    <property type="term" value="C:mitochondrial inner membrane"/>
    <property type="evidence" value="ECO:0007669"/>
    <property type="project" value="InterPro"/>
</dbReference>
<feature type="repeat" description="Solcar" evidence="9">
    <location>
        <begin position="336"/>
        <end position="422"/>
    </location>
</feature>
<name>A0A061FY02_THECC</name>
<dbReference type="PROSITE" id="PS50920">
    <property type="entry name" value="SOLCAR"/>
    <property type="match status" value="3"/>
</dbReference>
<dbReference type="STRING" id="3641.A0A061FY02"/>
<reference evidence="12 13" key="1">
    <citation type="journal article" date="2013" name="Genome Biol.">
        <title>The genome sequence of the most widely cultivated cacao type and its use to identify candidate genes regulating pod color.</title>
        <authorList>
            <person name="Motamayor J.C."/>
            <person name="Mockaitis K."/>
            <person name="Schmutz J."/>
            <person name="Haiminen N."/>
            <person name="Iii D.L."/>
            <person name="Cornejo O."/>
            <person name="Findley S.D."/>
            <person name="Zheng P."/>
            <person name="Utro F."/>
            <person name="Royaert S."/>
            <person name="Saski C."/>
            <person name="Jenkins J."/>
            <person name="Podicheti R."/>
            <person name="Zhao M."/>
            <person name="Scheffler B.E."/>
            <person name="Stack J.C."/>
            <person name="Feltus F.A."/>
            <person name="Mustiga G.M."/>
            <person name="Amores F."/>
            <person name="Phillips W."/>
            <person name="Marelli J.P."/>
            <person name="May G.D."/>
            <person name="Shapiro H."/>
            <person name="Ma J."/>
            <person name="Bustamante C.D."/>
            <person name="Schnell R.J."/>
            <person name="Main D."/>
            <person name="Gilbert D."/>
            <person name="Parida L."/>
            <person name="Kuhn D.N."/>
        </authorList>
    </citation>
    <scope>NUCLEOTIDE SEQUENCE [LARGE SCALE GENOMIC DNA]</scope>
    <source>
        <strain evidence="13">cv. Matina 1-6</strain>
    </source>
</reference>
<keyword evidence="13" id="KW-1185">Reference proteome</keyword>
<feature type="repeat" description="Solcar" evidence="9">
    <location>
        <begin position="9"/>
        <end position="103"/>
    </location>
</feature>
<dbReference type="GO" id="GO:0005471">
    <property type="term" value="F:ATP:ADP antiporter activity"/>
    <property type="evidence" value="ECO:0000318"/>
    <property type="project" value="GO_Central"/>
</dbReference>
<feature type="transmembrane region" description="Helical" evidence="11">
    <location>
        <begin position="234"/>
        <end position="257"/>
    </location>
</feature>
<comment type="catalytic activity">
    <reaction evidence="8">
        <text>ADP(in) + ATP(out) = ADP(out) + ATP(in)</text>
        <dbReference type="Rhea" id="RHEA:34999"/>
        <dbReference type="ChEBI" id="CHEBI:30616"/>
        <dbReference type="ChEBI" id="CHEBI:456216"/>
    </reaction>
    <physiologicalReaction direction="left-to-right" evidence="8">
        <dbReference type="Rhea" id="RHEA:35000"/>
    </physiologicalReaction>
</comment>
<evidence type="ECO:0000256" key="6">
    <source>
        <dbReference type="ARBA" id="ARBA00022989"/>
    </source>
</evidence>
<dbReference type="InParanoid" id="A0A061FY02"/>
<keyword evidence="5" id="KW-0677">Repeat</keyword>
<dbReference type="GO" id="GO:0140021">
    <property type="term" value="P:mitochondrial ADP transmembrane transport"/>
    <property type="evidence" value="ECO:0007669"/>
    <property type="project" value="InterPro"/>
</dbReference>
<feature type="repeat" description="Solcar" evidence="9">
    <location>
        <begin position="236"/>
        <end position="328"/>
    </location>
</feature>
<keyword evidence="6 11" id="KW-1133">Transmembrane helix</keyword>
<feature type="transmembrane region" description="Helical" evidence="11">
    <location>
        <begin position="338"/>
        <end position="359"/>
    </location>
</feature>
<dbReference type="EMBL" id="CM001881">
    <property type="protein sequence ID" value="EOY22141.1"/>
    <property type="molecule type" value="Genomic_DNA"/>
</dbReference>
<comment type="function">
    <text evidence="11">Catalyzes the exchange of ADP and ATP across the membrane.</text>
</comment>
<dbReference type="OMA" id="CWRKIAG"/>
<dbReference type="GO" id="GO:1990544">
    <property type="term" value="P:mitochondrial ATP transmembrane transport"/>
    <property type="evidence" value="ECO:0007669"/>
    <property type="project" value="InterPro"/>
</dbReference>
<comment type="similarity">
    <text evidence="2 10">Belongs to the mitochondrial carrier (TC 2.A.29) family.</text>
</comment>
<proteinExistence type="inferred from homology"/>
<comment type="subunit">
    <text evidence="11">Monomer.</text>
</comment>
<dbReference type="HOGENOM" id="CLU_015166_12_0_1"/>
<evidence type="ECO:0000313" key="13">
    <source>
        <dbReference type="Proteomes" id="UP000026915"/>
    </source>
</evidence>
<dbReference type="InterPro" id="IPR002113">
    <property type="entry name" value="ADT_euk_type"/>
</dbReference>
<keyword evidence="7 9" id="KW-0472">Membrane</keyword>
<comment type="caution">
    <text evidence="11">Lacks conserved residue(s) required for the propagation of feature annotation.</text>
</comment>
<dbReference type="eggNOG" id="KOG0749">
    <property type="taxonomic scope" value="Eukaryota"/>
</dbReference>